<reference evidence="3" key="1">
    <citation type="journal article" date="2019" name="Int. J. Syst. Evol. Microbiol.">
        <title>The Global Catalogue of Microorganisms (GCM) 10K type strain sequencing project: providing services to taxonomists for standard genome sequencing and annotation.</title>
        <authorList>
            <consortium name="The Broad Institute Genomics Platform"/>
            <consortium name="The Broad Institute Genome Sequencing Center for Infectious Disease"/>
            <person name="Wu L."/>
            <person name="Ma J."/>
        </authorList>
    </citation>
    <scope>NUCLEOTIDE SEQUENCE [LARGE SCALE GENOMIC DNA]</scope>
    <source>
        <strain evidence="3">CGMCC 4.7304</strain>
    </source>
</reference>
<organism evidence="2 3">
    <name type="scientific">Streptomyces gamaensis</name>
    <dbReference type="NCBI Taxonomy" id="1763542"/>
    <lineage>
        <taxon>Bacteria</taxon>
        <taxon>Bacillati</taxon>
        <taxon>Actinomycetota</taxon>
        <taxon>Actinomycetes</taxon>
        <taxon>Kitasatosporales</taxon>
        <taxon>Streptomycetaceae</taxon>
        <taxon>Streptomyces</taxon>
    </lineage>
</organism>
<evidence type="ECO:0000313" key="2">
    <source>
        <dbReference type="EMBL" id="MFC5724134.1"/>
    </source>
</evidence>
<keyword evidence="3" id="KW-1185">Reference proteome</keyword>
<accession>A0ABW0ZAJ6</accession>
<dbReference type="Proteomes" id="UP001596083">
    <property type="component" value="Unassembled WGS sequence"/>
</dbReference>
<protein>
    <submittedName>
        <fullName evidence="2">Uncharacterized protein</fullName>
    </submittedName>
</protein>
<feature type="region of interest" description="Disordered" evidence="1">
    <location>
        <begin position="66"/>
        <end position="141"/>
    </location>
</feature>
<comment type="caution">
    <text evidence="2">The sequence shown here is derived from an EMBL/GenBank/DDBJ whole genome shotgun (WGS) entry which is preliminary data.</text>
</comment>
<sequence length="141" mass="15187">MATQDEIMQRIDQIHAARQEAIRPLAAVIAERQRLLTALADLTEPYRQSYTTALTAGWTEGELLLIGAEKPTKHPRNKNTRGRNTGRTTGRRHPHTPPADTNTPSQPATPAASTEPTGTTRPASPAASTQNSTPQTTADTA</sequence>
<evidence type="ECO:0000313" key="3">
    <source>
        <dbReference type="Proteomes" id="UP001596083"/>
    </source>
</evidence>
<evidence type="ECO:0000256" key="1">
    <source>
        <dbReference type="SAM" id="MobiDB-lite"/>
    </source>
</evidence>
<gene>
    <name evidence="2" type="ORF">ACFP1Z_28595</name>
</gene>
<dbReference type="EMBL" id="JBHSPB010000024">
    <property type="protein sequence ID" value="MFC5724134.1"/>
    <property type="molecule type" value="Genomic_DNA"/>
</dbReference>
<name>A0ABW0ZAJ6_9ACTN</name>
<feature type="compositionally biased region" description="Polar residues" evidence="1">
    <location>
        <begin position="99"/>
        <end position="141"/>
    </location>
</feature>
<dbReference type="RefSeq" id="WP_390320569.1">
    <property type="nucleotide sequence ID" value="NZ_JBHSPB010000024.1"/>
</dbReference>
<proteinExistence type="predicted"/>